<feature type="domain" description="RNHCP" evidence="1">
    <location>
        <begin position="10"/>
        <end position="92"/>
    </location>
</feature>
<evidence type="ECO:0000313" key="2">
    <source>
        <dbReference type="EMBL" id="OHA33928.1"/>
    </source>
</evidence>
<evidence type="ECO:0000313" key="3">
    <source>
        <dbReference type="Proteomes" id="UP000177797"/>
    </source>
</evidence>
<accession>A0A1G2NCT5</accession>
<reference evidence="2 3" key="1">
    <citation type="journal article" date="2016" name="Nat. Commun.">
        <title>Thousands of microbial genomes shed light on interconnected biogeochemical processes in an aquifer system.</title>
        <authorList>
            <person name="Anantharaman K."/>
            <person name="Brown C.T."/>
            <person name="Hug L.A."/>
            <person name="Sharon I."/>
            <person name="Castelle C.J."/>
            <person name="Probst A.J."/>
            <person name="Thomas B.C."/>
            <person name="Singh A."/>
            <person name="Wilkins M.J."/>
            <person name="Karaoz U."/>
            <person name="Brodie E.L."/>
            <person name="Williams K.H."/>
            <person name="Hubbard S.S."/>
            <person name="Banfield J.F."/>
        </authorList>
    </citation>
    <scope>NUCLEOTIDE SEQUENCE [LARGE SCALE GENOMIC DNA]</scope>
</reference>
<comment type="caution">
    <text evidence="2">The sequence shown here is derived from an EMBL/GenBank/DDBJ whole genome shotgun (WGS) entry which is preliminary data.</text>
</comment>
<dbReference type="Proteomes" id="UP000177797">
    <property type="component" value="Unassembled WGS sequence"/>
</dbReference>
<name>A0A1G2NCT5_9BACT</name>
<dbReference type="Pfam" id="PF12647">
    <property type="entry name" value="RNHCP"/>
    <property type="match status" value="1"/>
</dbReference>
<evidence type="ECO:0000259" key="1">
    <source>
        <dbReference type="Pfam" id="PF12647"/>
    </source>
</evidence>
<dbReference type="EMBL" id="MHSA01000021">
    <property type="protein sequence ID" value="OHA33928.1"/>
    <property type="molecule type" value="Genomic_DNA"/>
</dbReference>
<protein>
    <recommendedName>
        <fullName evidence="1">RNHCP domain-containing protein</fullName>
    </recommendedName>
</protein>
<organism evidence="2 3">
    <name type="scientific">Candidatus Taylorbacteria bacterium RIFCSPLOWO2_01_FULL_48_100</name>
    <dbReference type="NCBI Taxonomy" id="1802322"/>
    <lineage>
        <taxon>Bacteria</taxon>
        <taxon>Candidatus Tayloriibacteriota</taxon>
    </lineage>
</organism>
<sequence>MTKRFVRTKEDFICENCGAEVNGNGYTNHCSECLWSKHVDVHPGDRAEPCGGLMKPVSLAKKREKFSITHQCLRCGAERRNVASEGDKIEVLLSAF</sequence>
<proteinExistence type="predicted"/>
<dbReference type="InterPro" id="IPR024439">
    <property type="entry name" value="RNHCP"/>
</dbReference>
<gene>
    <name evidence="2" type="ORF">A2938_02810</name>
</gene>
<dbReference type="AlphaFoldDB" id="A0A1G2NCT5"/>